<feature type="domain" description="Fibronectin type-III" evidence="4">
    <location>
        <begin position="284"/>
        <end position="370"/>
    </location>
</feature>
<dbReference type="GO" id="GO:0004518">
    <property type="term" value="F:nuclease activity"/>
    <property type="evidence" value="ECO:0007669"/>
    <property type="project" value="UniProtKB-KW"/>
</dbReference>
<comment type="caution">
    <text evidence="5">The sequence shown here is derived from an EMBL/GenBank/DDBJ whole genome shotgun (WGS) entry which is preliminary data.</text>
</comment>
<dbReference type="EMBL" id="VSSQ01000023">
    <property type="protein sequence ID" value="MPL64022.1"/>
    <property type="molecule type" value="Genomic_DNA"/>
</dbReference>
<dbReference type="InterPro" id="IPR003961">
    <property type="entry name" value="FN3_dom"/>
</dbReference>
<dbReference type="CDD" id="cd00063">
    <property type="entry name" value="FN3"/>
    <property type="match status" value="1"/>
</dbReference>
<dbReference type="AlphaFoldDB" id="A0A644TCU3"/>
<dbReference type="SUPFAM" id="SSF49265">
    <property type="entry name" value="Fibronectin type III"/>
    <property type="match status" value="1"/>
</dbReference>
<dbReference type="SUPFAM" id="SSF54060">
    <property type="entry name" value="His-Me finger endonucleases"/>
    <property type="match status" value="1"/>
</dbReference>
<dbReference type="Pfam" id="PF04231">
    <property type="entry name" value="Endonuclease_1"/>
    <property type="match status" value="1"/>
</dbReference>
<dbReference type="InterPro" id="IPR044925">
    <property type="entry name" value="His-Me_finger_sf"/>
</dbReference>
<feature type="compositionally biased region" description="Polar residues" evidence="3">
    <location>
        <begin position="356"/>
        <end position="384"/>
    </location>
</feature>
<dbReference type="NCBIfam" id="TIGR04183">
    <property type="entry name" value="Por_Secre_tail"/>
    <property type="match status" value="1"/>
</dbReference>
<dbReference type="SMART" id="SM00060">
    <property type="entry name" value="FN3"/>
    <property type="match status" value="1"/>
</dbReference>
<protein>
    <recommendedName>
        <fullName evidence="4">Fibronectin type-III domain-containing protein</fullName>
    </recommendedName>
</protein>
<sequence>MKIKTLLIVGLLFSVANIFAQIPTGYYDGTAGLSGAALKTKLSQIITSGHQAKSYDNLYNGYPNTDKDKYYENDGSVLDMYSENPSGTDPYVYQHGVKKCGSYSTEGDCYNREHLVPQSFFGSASPMVSDIHHIPPTDGKVNGMRSNNPFGVVTSPTFTSQNGSKLGKNTTAGYSGVVFEPIDAFKGDIARMVFYFVTRYESKLSSFSTGNMLGGSAYPGLQNWELQVLLAWNAADPVSQREIDRNNAAYTYQGNRNPYIDNPSFVNLVWGGSTPSVDTEAPSQPTNLSVTGSTSSTVSLSWTASSDNVGISAYEIYVNGNYVTTVTSTSAVISGLAPTTTYAFYVIARDAAGNLSTQSNSVNGTTTASSGGETPPTSCGTENFESIPAASSSYTTNTWTNNGITWTAVDSRTDQTINGKAITIEDGSLSSSTISGGISSLTVTTQMKFAGNPGTFNLYINGDMIGTIPYSSTVTTTTIPNINIAGNTTISITDNSATGSGSRGRVAFDDLSWTCYTNLATAENNIQAFNIYPNPVKNNTLYVTGKNIEKIKRVEIYNVNGILVQVIEKPFSNKNFISLKNTTKGMYLLKFDNNSFKFLVE</sequence>
<dbReference type="InterPro" id="IPR036116">
    <property type="entry name" value="FN3_sf"/>
</dbReference>
<keyword evidence="2" id="KW-0378">Hydrolase</keyword>
<feature type="region of interest" description="Disordered" evidence="3">
    <location>
        <begin position="356"/>
        <end position="385"/>
    </location>
</feature>
<dbReference type="PANTHER" id="PTHR33607:SF2">
    <property type="entry name" value="ENDONUCLEASE-1"/>
    <property type="match status" value="1"/>
</dbReference>
<gene>
    <name evidence="5" type="ORF">SDC9_09670</name>
</gene>
<dbReference type="InterPro" id="IPR007346">
    <property type="entry name" value="Endonuclease-I"/>
</dbReference>
<evidence type="ECO:0000259" key="4">
    <source>
        <dbReference type="PROSITE" id="PS50853"/>
    </source>
</evidence>
<dbReference type="Pfam" id="PF18962">
    <property type="entry name" value="Por_Secre_tail"/>
    <property type="match status" value="1"/>
</dbReference>
<evidence type="ECO:0000256" key="3">
    <source>
        <dbReference type="SAM" id="MobiDB-lite"/>
    </source>
</evidence>
<evidence type="ECO:0000313" key="5">
    <source>
        <dbReference type="EMBL" id="MPL64022.1"/>
    </source>
</evidence>
<accession>A0A644TCU3</accession>
<dbReference type="Pfam" id="PF00041">
    <property type="entry name" value="fn3"/>
    <property type="match status" value="1"/>
</dbReference>
<organism evidence="5">
    <name type="scientific">bioreactor metagenome</name>
    <dbReference type="NCBI Taxonomy" id="1076179"/>
    <lineage>
        <taxon>unclassified sequences</taxon>
        <taxon>metagenomes</taxon>
        <taxon>ecological metagenomes</taxon>
    </lineage>
</organism>
<dbReference type="Gene3D" id="2.60.40.10">
    <property type="entry name" value="Immunoglobulins"/>
    <property type="match status" value="1"/>
</dbReference>
<dbReference type="InterPro" id="IPR026444">
    <property type="entry name" value="Secre_tail"/>
</dbReference>
<dbReference type="InterPro" id="IPR013783">
    <property type="entry name" value="Ig-like_fold"/>
</dbReference>
<evidence type="ECO:0000256" key="2">
    <source>
        <dbReference type="ARBA" id="ARBA00022801"/>
    </source>
</evidence>
<dbReference type="PROSITE" id="PS50853">
    <property type="entry name" value="FN3"/>
    <property type="match status" value="1"/>
</dbReference>
<dbReference type="PANTHER" id="PTHR33607">
    <property type="entry name" value="ENDONUCLEASE-1"/>
    <property type="match status" value="1"/>
</dbReference>
<keyword evidence="1" id="KW-0540">Nuclease</keyword>
<evidence type="ECO:0000256" key="1">
    <source>
        <dbReference type="ARBA" id="ARBA00022722"/>
    </source>
</evidence>
<dbReference type="GO" id="GO:0016787">
    <property type="term" value="F:hydrolase activity"/>
    <property type="evidence" value="ECO:0007669"/>
    <property type="project" value="UniProtKB-KW"/>
</dbReference>
<reference evidence="5" key="1">
    <citation type="submission" date="2019-08" db="EMBL/GenBank/DDBJ databases">
        <authorList>
            <person name="Kucharzyk K."/>
            <person name="Murdoch R.W."/>
            <person name="Higgins S."/>
            <person name="Loffler F."/>
        </authorList>
    </citation>
    <scope>NUCLEOTIDE SEQUENCE</scope>
</reference>
<name>A0A644TCU3_9ZZZZ</name>
<proteinExistence type="predicted"/>